<dbReference type="Gene3D" id="3.90.1150.10">
    <property type="entry name" value="Aspartate Aminotransferase, domain 1"/>
    <property type="match status" value="1"/>
</dbReference>
<evidence type="ECO:0000256" key="2">
    <source>
        <dbReference type="ARBA" id="ARBA00009077"/>
    </source>
</evidence>
<keyword evidence="3" id="KW-0663">Pyridoxal phosphate</keyword>
<evidence type="ECO:0000256" key="3">
    <source>
        <dbReference type="ARBA" id="ARBA00022898"/>
    </source>
</evidence>
<evidence type="ECO:0000256" key="1">
    <source>
        <dbReference type="ARBA" id="ARBA00001933"/>
    </source>
</evidence>
<evidence type="ECO:0000313" key="4">
    <source>
        <dbReference type="EMBL" id="SVB19916.1"/>
    </source>
</evidence>
<dbReference type="FunFam" id="3.40.640.10:FF:000009">
    <property type="entry name" value="Cystathionine gamma-synthase homolog"/>
    <property type="match status" value="1"/>
</dbReference>
<dbReference type="InterPro" id="IPR000277">
    <property type="entry name" value="Cys/Met-Metab_PyrdxlP-dep_enz"/>
</dbReference>
<dbReference type="SUPFAM" id="SSF53383">
    <property type="entry name" value="PLP-dependent transferases"/>
    <property type="match status" value="1"/>
</dbReference>
<dbReference type="Pfam" id="PF01053">
    <property type="entry name" value="Cys_Met_Meta_PP"/>
    <property type="match status" value="1"/>
</dbReference>
<dbReference type="Gene3D" id="3.40.640.10">
    <property type="entry name" value="Type I PLP-dependent aspartate aminotransferase-like (Major domain)"/>
    <property type="match status" value="1"/>
</dbReference>
<dbReference type="InterPro" id="IPR015424">
    <property type="entry name" value="PyrdxlP-dep_Trfase"/>
</dbReference>
<dbReference type="PIRSF" id="PIRSF001434">
    <property type="entry name" value="CGS"/>
    <property type="match status" value="1"/>
</dbReference>
<dbReference type="InterPro" id="IPR054542">
    <property type="entry name" value="Cys_met_metab_PP"/>
</dbReference>
<dbReference type="GO" id="GO:0003962">
    <property type="term" value="F:cystathionine gamma-synthase activity"/>
    <property type="evidence" value="ECO:0007669"/>
    <property type="project" value="TreeGrafter"/>
</dbReference>
<reference evidence="4" key="1">
    <citation type="submission" date="2018-05" db="EMBL/GenBank/DDBJ databases">
        <authorList>
            <person name="Lanie J.A."/>
            <person name="Ng W.-L."/>
            <person name="Kazmierczak K.M."/>
            <person name="Andrzejewski T.M."/>
            <person name="Davidsen T.M."/>
            <person name="Wayne K.J."/>
            <person name="Tettelin H."/>
            <person name="Glass J.I."/>
            <person name="Rusch D."/>
            <person name="Podicherti R."/>
            <person name="Tsui H.-C.T."/>
            <person name="Winkler M.E."/>
        </authorList>
    </citation>
    <scope>NUCLEOTIDE SEQUENCE</scope>
</reference>
<dbReference type="CDD" id="cd00614">
    <property type="entry name" value="CGS_like"/>
    <property type="match status" value="1"/>
</dbReference>
<comment type="cofactor">
    <cofactor evidence="1">
        <name>pyridoxal 5'-phosphate</name>
        <dbReference type="ChEBI" id="CHEBI:597326"/>
    </cofactor>
</comment>
<sequence length="385" mass="41165">MSNSEKKLDTLCIHAGQTIDPATGAVMPPIYTSTTFEHEAFGQAGAYAYSRGANPTRGALERCVAELEGGARGFAYASGMAATAAVLELLAAGSHVITQRGIYGGTLRLFNQVRRHSAGLDFTFVDFYDLDRVASLLRSETQLIWVETPANPLLDIVDLAAVVELAHRRGVLVCVDNTFASPIFQRPLEMGCDIVMHSSTKYLGGHSDALGGVNVIADPELGQQIAAITSGVGSVAGPFDAYLVLRGIKTLALRMKRHETNARAIAAWLETHERAQLVRYPGLPSHPQYDLACSQMDGFGGVVTFQLDGDLGAVGAVLEKLQVFTMAESLGGVESLVGHPATMSHSNIPAEHRRELGIDDNLIRLSVGIENVDDLIADLDQALAR</sequence>
<name>A0A382C1G2_9ZZZZ</name>
<dbReference type="EMBL" id="UINC01032370">
    <property type="protein sequence ID" value="SVB19916.1"/>
    <property type="molecule type" value="Genomic_DNA"/>
</dbReference>
<dbReference type="GO" id="GO:0019346">
    <property type="term" value="P:transsulfuration"/>
    <property type="evidence" value="ECO:0007669"/>
    <property type="project" value="InterPro"/>
</dbReference>
<protein>
    <recommendedName>
        <fullName evidence="5">Cystathionine gamma-synthase</fullName>
    </recommendedName>
</protein>
<accession>A0A382C1G2</accession>
<organism evidence="4">
    <name type="scientific">marine metagenome</name>
    <dbReference type="NCBI Taxonomy" id="408172"/>
    <lineage>
        <taxon>unclassified sequences</taxon>
        <taxon>metagenomes</taxon>
        <taxon>ecological metagenomes</taxon>
    </lineage>
</organism>
<dbReference type="AlphaFoldDB" id="A0A382C1G2"/>
<dbReference type="InterPro" id="IPR015422">
    <property type="entry name" value="PyrdxlP-dep_Trfase_small"/>
</dbReference>
<dbReference type="PANTHER" id="PTHR11808:SF15">
    <property type="entry name" value="CYSTATHIONINE GAMMA-LYASE"/>
    <property type="match status" value="1"/>
</dbReference>
<dbReference type="FunFam" id="3.90.1150.10:FF:000008">
    <property type="entry name" value="Cystathionine gamma-synthase"/>
    <property type="match status" value="1"/>
</dbReference>
<gene>
    <name evidence="4" type="ORF">METZ01_LOCUS172770</name>
</gene>
<dbReference type="InterPro" id="IPR015421">
    <property type="entry name" value="PyrdxlP-dep_Trfase_major"/>
</dbReference>
<evidence type="ECO:0008006" key="5">
    <source>
        <dbReference type="Google" id="ProtNLM"/>
    </source>
</evidence>
<dbReference type="GO" id="GO:0019343">
    <property type="term" value="P:cysteine biosynthetic process via cystathionine"/>
    <property type="evidence" value="ECO:0007669"/>
    <property type="project" value="TreeGrafter"/>
</dbReference>
<dbReference type="PANTHER" id="PTHR11808">
    <property type="entry name" value="TRANS-SULFURATION ENZYME FAMILY MEMBER"/>
    <property type="match status" value="1"/>
</dbReference>
<proteinExistence type="inferred from homology"/>
<dbReference type="GO" id="GO:0005737">
    <property type="term" value="C:cytoplasm"/>
    <property type="evidence" value="ECO:0007669"/>
    <property type="project" value="TreeGrafter"/>
</dbReference>
<comment type="similarity">
    <text evidence="2">Belongs to the trans-sulfuration enzymes family.</text>
</comment>
<dbReference type="PROSITE" id="PS00868">
    <property type="entry name" value="CYS_MET_METAB_PP"/>
    <property type="match status" value="1"/>
</dbReference>
<dbReference type="GO" id="GO:0004123">
    <property type="term" value="F:cystathionine gamma-lyase activity"/>
    <property type="evidence" value="ECO:0007669"/>
    <property type="project" value="TreeGrafter"/>
</dbReference>
<dbReference type="GO" id="GO:0030170">
    <property type="term" value="F:pyridoxal phosphate binding"/>
    <property type="evidence" value="ECO:0007669"/>
    <property type="project" value="InterPro"/>
</dbReference>